<sequence length="67" mass="7264">IQNGERKAYVLKSKELTGPTKGVIFLEIDVIFNAPLTWGVLHACACNATSVHNVLEKPSNNPNTVVC</sequence>
<gene>
    <name evidence="1" type="ORF">E3U43_000440</name>
</gene>
<dbReference type="Proteomes" id="UP000793456">
    <property type="component" value="Chromosome XXII"/>
</dbReference>
<comment type="caution">
    <text evidence="1">The sequence shown here is derived from an EMBL/GenBank/DDBJ whole genome shotgun (WGS) entry which is preliminary data.</text>
</comment>
<proteinExistence type="predicted"/>
<feature type="non-terminal residue" evidence="1">
    <location>
        <position position="1"/>
    </location>
</feature>
<evidence type="ECO:0000313" key="1">
    <source>
        <dbReference type="EMBL" id="TMS03551.1"/>
    </source>
</evidence>
<reference evidence="1" key="1">
    <citation type="submission" date="2018-11" db="EMBL/GenBank/DDBJ databases">
        <title>The sequence and de novo assembly of Larimichthys crocea genome using PacBio and Hi-C technologies.</title>
        <authorList>
            <person name="Xu P."/>
            <person name="Chen B."/>
            <person name="Zhou Z."/>
            <person name="Ke Q."/>
            <person name="Wu Y."/>
            <person name="Bai H."/>
            <person name="Pu F."/>
        </authorList>
    </citation>
    <scope>NUCLEOTIDE SEQUENCE</scope>
    <source>
        <tissue evidence="1">Muscle</tissue>
    </source>
</reference>
<name>A0ACD3Q8P1_LARCR</name>
<accession>A0ACD3Q8P1</accession>
<keyword evidence="2" id="KW-1185">Reference proteome</keyword>
<protein>
    <submittedName>
        <fullName evidence="1">Uncharacterized protein</fullName>
    </submittedName>
</protein>
<dbReference type="EMBL" id="CM011695">
    <property type="protein sequence ID" value="TMS03551.1"/>
    <property type="molecule type" value="Genomic_DNA"/>
</dbReference>
<organism evidence="1 2">
    <name type="scientific">Larimichthys crocea</name>
    <name type="common">Large yellow croaker</name>
    <name type="synonym">Pseudosciaena crocea</name>
    <dbReference type="NCBI Taxonomy" id="215358"/>
    <lineage>
        <taxon>Eukaryota</taxon>
        <taxon>Metazoa</taxon>
        <taxon>Chordata</taxon>
        <taxon>Craniata</taxon>
        <taxon>Vertebrata</taxon>
        <taxon>Euteleostomi</taxon>
        <taxon>Actinopterygii</taxon>
        <taxon>Neopterygii</taxon>
        <taxon>Teleostei</taxon>
        <taxon>Neoteleostei</taxon>
        <taxon>Acanthomorphata</taxon>
        <taxon>Eupercaria</taxon>
        <taxon>Sciaenidae</taxon>
        <taxon>Larimichthys</taxon>
    </lineage>
</organism>
<evidence type="ECO:0000313" key="2">
    <source>
        <dbReference type="Proteomes" id="UP000793456"/>
    </source>
</evidence>